<sequence>MQIIWDVPDKAYAFLTSCVQMSDDFKGRVRMAYKNDTGWSFVLSELERIVQDPDPIKPRLPYEADDSLLYSIQPEGEYWLCIPNTIKEEIFEIAHGEGHLGFHRTK</sequence>
<dbReference type="EMBL" id="LLXE01000359">
    <property type="protein sequence ID" value="KUM57502.1"/>
    <property type="molecule type" value="Genomic_DNA"/>
</dbReference>
<dbReference type="Proteomes" id="UP000055045">
    <property type="component" value="Unassembled WGS sequence"/>
</dbReference>
<dbReference type="STRING" id="48697.A0A124GQA3"/>
<comment type="caution">
    <text evidence="1">The sequence shown here is derived from an EMBL/GenBank/DDBJ whole genome shotgun (WGS) entry which is preliminary data.</text>
</comment>
<reference evidence="1 2" key="1">
    <citation type="submission" date="2015-10" db="EMBL/GenBank/DDBJ databases">
        <title>Genome sequencing of Penicillium freii.</title>
        <authorList>
            <person name="Nguyen H.D."/>
            <person name="Visagie C.M."/>
            <person name="Seifert K.A."/>
        </authorList>
    </citation>
    <scope>NUCLEOTIDE SEQUENCE [LARGE SCALE GENOMIC DNA]</scope>
    <source>
        <strain evidence="1 2">DAOM 242723</strain>
    </source>
</reference>
<protein>
    <submittedName>
        <fullName evidence="1">Uncharacterized protein</fullName>
    </submittedName>
</protein>
<proteinExistence type="predicted"/>
<organism evidence="1 2">
    <name type="scientific">Penicillium freii</name>
    <dbReference type="NCBI Taxonomy" id="48697"/>
    <lineage>
        <taxon>Eukaryota</taxon>
        <taxon>Fungi</taxon>
        <taxon>Dikarya</taxon>
        <taxon>Ascomycota</taxon>
        <taxon>Pezizomycotina</taxon>
        <taxon>Eurotiomycetes</taxon>
        <taxon>Eurotiomycetidae</taxon>
        <taxon>Eurotiales</taxon>
        <taxon>Aspergillaceae</taxon>
        <taxon>Penicillium</taxon>
    </lineage>
</organism>
<dbReference type="AlphaFoldDB" id="A0A124GQA3"/>
<gene>
    <name evidence="1" type="ORF">ACN42_g9684</name>
</gene>
<evidence type="ECO:0000313" key="1">
    <source>
        <dbReference type="EMBL" id="KUM57502.1"/>
    </source>
</evidence>
<evidence type="ECO:0000313" key="2">
    <source>
        <dbReference type="Proteomes" id="UP000055045"/>
    </source>
</evidence>
<keyword evidence="2" id="KW-1185">Reference proteome</keyword>
<accession>A0A124GQA3</accession>
<name>A0A124GQA3_PENFR</name>